<evidence type="ECO:0000256" key="2">
    <source>
        <dbReference type="SAM" id="Phobius"/>
    </source>
</evidence>
<evidence type="ECO:0000256" key="1">
    <source>
        <dbReference type="SAM" id="MobiDB-lite"/>
    </source>
</evidence>
<gene>
    <name evidence="3" type="ORF">ACELLULO517_27430</name>
</gene>
<comment type="caution">
    <text evidence="3">The sequence shown here is derived from an EMBL/GenBank/DDBJ whole genome shotgun (WGS) entry which is preliminary data.</text>
</comment>
<feature type="transmembrane region" description="Helical" evidence="2">
    <location>
        <begin position="60"/>
        <end position="81"/>
    </location>
</feature>
<accession>A0A963Z8G5</accession>
<keyword evidence="2" id="KW-1133">Transmembrane helix</keyword>
<protein>
    <submittedName>
        <fullName evidence="3">Uncharacterized protein</fullName>
    </submittedName>
</protein>
<dbReference type="AlphaFoldDB" id="A0A963Z8G5"/>
<dbReference type="RefSeq" id="WP_227310741.1">
    <property type="nucleotide sequence ID" value="NZ_JAESVA010000020.1"/>
</dbReference>
<keyword evidence="2" id="KW-0472">Membrane</keyword>
<feature type="region of interest" description="Disordered" evidence="1">
    <location>
        <begin position="89"/>
        <end position="145"/>
    </location>
</feature>
<keyword evidence="4" id="KW-1185">Reference proteome</keyword>
<keyword evidence="2" id="KW-0812">Transmembrane</keyword>
<name>A0A963Z8G5_9PROT</name>
<dbReference type="EMBL" id="JAESVA010000020">
    <property type="protein sequence ID" value="MCB8884000.1"/>
    <property type="molecule type" value="Genomic_DNA"/>
</dbReference>
<reference evidence="3 4" key="1">
    <citation type="journal article" date="2021" name="Microorganisms">
        <title>Acidisoma silvae sp. nov. and Acidisomacellulosilytica sp. nov., Two Acidophilic Bacteria Isolated from Decaying Wood, Hydrolyzing Cellulose and Producing Poly-3-hydroxybutyrate.</title>
        <authorList>
            <person name="Mieszkin S."/>
            <person name="Pouder E."/>
            <person name="Uroz S."/>
            <person name="Simon-Colin C."/>
            <person name="Alain K."/>
        </authorList>
    </citation>
    <scope>NUCLEOTIDE SEQUENCE [LARGE SCALE GENOMIC DNA]</scope>
    <source>
        <strain evidence="3 4">HW T5.17</strain>
    </source>
</reference>
<feature type="transmembrane region" description="Helical" evidence="2">
    <location>
        <begin position="28"/>
        <end position="48"/>
    </location>
</feature>
<proteinExistence type="predicted"/>
<evidence type="ECO:0000313" key="3">
    <source>
        <dbReference type="EMBL" id="MCB8884000.1"/>
    </source>
</evidence>
<dbReference type="Proteomes" id="UP000721844">
    <property type="component" value="Unassembled WGS sequence"/>
</dbReference>
<evidence type="ECO:0000313" key="4">
    <source>
        <dbReference type="Proteomes" id="UP000721844"/>
    </source>
</evidence>
<sequence length="145" mass="15831">MTADKRPSRLPVSDEADRMHKRFFWGPWMFSPATVLCVVVFAGCVWVQASGLWLPRLALIYIGGIEGASLVGALMCSAISINRVSLSAPADTRPEPLEESQGLSRNPTTGDAYPMSAPEPEPEGRSSNDISPQGRVVKLDGYRRR</sequence>
<organism evidence="3 4">
    <name type="scientific">Acidisoma cellulosilyticum</name>
    <dbReference type="NCBI Taxonomy" id="2802395"/>
    <lineage>
        <taxon>Bacteria</taxon>
        <taxon>Pseudomonadati</taxon>
        <taxon>Pseudomonadota</taxon>
        <taxon>Alphaproteobacteria</taxon>
        <taxon>Acetobacterales</taxon>
        <taxon>Acidocellaceae</taxon>
        <taxon>Acidisoma</taxon>
    </lineage>
</organism>